<comment type="caution">
    <text evidence="2">The sequence shown here is derived from an EMBL/GenBank/DDBJ whole genome shotgun (WGS) entry which is preliminary data.</text>
</comment>
<dbReference type="InterPro" id="IPR012902">
    <property type="entry name" value="N_methyl_site"/>
</dbReference>
<name>A0ABU1V5L5_9BURK</name>
<dbReference type="Pfam" id="PF07963">
    <property type="entry name" value="N_methyl"/>
    <property type="match status" value="1"/>
</dbReference>
<proteinExistence type="predicted"/>
<evidence type="ECO:0000313" key="2">
    <source>
        <dbReference type="EMBL" id="MDR7092734.1"/>
    </source>
</evidence>
<keyword evidence="3" id="KW-1185">Reference proteome</keyword>
<dbReference type="Proteomes" id="UP001265550">
    <property type="component" value="Unassembled WGS sequence"/>
</dbReference>
<dbReference type="InterPro" id="IPR045584">
    <property type="entry name" value="Pilin-like"/>
</dbReference>
<dbReference type="Gene3D" id="3.30.700.10">
    <property type="entry name" value="Glycoprotein, Type 4 Pilin"/>
    <property type="match status" value="1"/>
</dbReference>
<accession>A0ABU1V5L5</accession>
<dbReference type="RefSeq" id="WP_204731734.1">
    <property type="nucleotide sequence ID" value="NZ_JAVDWE010000001.1"/>
</dbReference>
<dbReference type="SUPFAM" id="SSF54523">
    <property type="entry name" value="Pili subunits"/>
    <property type="match status" value="1"/>
</dbReference>
<dbReference type="EMBL" id="JAVDWE010000001">
    <property type="protein sequence ID" value="MDR7092734.1"/>
    <property type="molecule type" value="Genomic_DNA"/>
</dbReference>
<evidence type="ECO:0000313" key="3">
    <source>
        <dbReference type="Proteomes" id="UP001265550"/>
    </source>
</evidence>
<dbReference type="InterPro" id="IPR031982">
    <property type="entry name" value="PilE-like"/>
</dbReference>
<dbReference type="Pfam" id="PF16732">
    <property type="entry name" value="ComP_DUS"/>
    <property type="match status" value="1"/>
</dbReference>
<feature type="transmembrane region" description="Helical" evidence="1">
    <location>
        <begin position="6"/>
        <end position="28"/>
    </location>
</feature>
<organism evidence="2 3">
    <name type="scientific">Hydrogenophaga laconesensis</name>
    <dbReference type="NCBI Taxonomy" id="1805971"/>
    <lineage>
        <taxon>Bacteria</taxon>
        <taxon>Pseudomonadati</taxon>
        <taxon>Pseudomonadota</taxon>
        <taxon>Betaproteobacteria</taxon>
        <taxon>Burkholderiales</taxon>
        <taxon>Comamonadaceae</taxon>
        <taxon>Hydrogenophaga</taxon>
    </lineage>
</organism>
<keyword evidence="1" id="KW-1133">Transmembrane helix</keyword>
<keyword evidence="1" id="KW-0812">Transmembrane</keyword>
<gene>
    <name evidence="2" type="ORF">J2X09_000457</name>
</gene>
<protein>
    <submittedName>
        <fullName evidence="2">Type IV pilus assembly protein PilE</fullName>
    </submittedName>
</protein>
<dbReference type="NCBIfam" id="TIGR02532">
    <property type="entry name" value="IV_pilin_GFxxxE"/>
    <property type="match status" value="1"/>
</dbReference>
<keyword evidence="1" id="KW-0472">Membrane</keyword>
<sequence length="140" mass="15247">MRQKQGGFTLFELLVVTTLVAVLASIAMPRYTEYLQRSHRVHAQAALLRAAQWLERAATAQGSYPERKAIPASVLSVEGDRYTLGFRSLDASSYRLQATPIGAQGSDPCGVFELNETGARAQIATSLVPAPLPTQACWNR</sequence>
<reference evidence="2 3" key="1">
    <citation type="submission" date="2023-07" db="EMBL/GenBank/DDBJ databases">
        <title>Sorghum-associated microbial communities from plants grown in Nebraska, USA.</title>
        <authorList>
            <person name="Schachtman D."/>
        </authorList>
    </citation>
    <scope>NUCLEOTIDE SEQUENCE [LARGE SCALE GENOMIC DNA]</scope>
    <source>
        <strain evidence="2 3">BE240</strain>
    </source>
</reference>
<evidence type="ECO:0000256" key="1">
    <source>
        <dbReference type="SAM" id="Phobius"/>
    </source>
</evidence>